<evidence type="ECO:0000313" key="2">
    <source>
        <dbReference type="EMBL" id="CAI2366950.1"/>
    </source>
</evidence>
<dbReference type="InterPro" id="IPR010736">
    <property type="entry name" value="SHIPPO-rpt"/>
</dbReference>
<feature type="region of interest" description="Disordered" evidence="1">
    <location>
        <begin position="439"/>
        <end position="460"/>
    </location>
</feature>
<gene>
    <name evidence="2" type="ORF">ECRASSUSDP1_LOCUS8226</name>
</gene>
<feature type="compositionally biased region" description="Polar residues" evidence="1">
    <location>
        <begin position="450"/>
        <end position="460"/>
    </location>
</feature>
<feature type="region of interest" description="Disordered" evidence="1">
    <location>
        <begin position="140"/>
        <end position="161"/>
    </location>
</feature>
<sequence>MSIIGKEERNCLKLNKSATEDNIGPGSYPSPSIIGRNNKTLKFSNKSGSKINKRFDEEEPLKDIRKFVHRNNNKAYEIGESSQHDFVVGFSEIGRINGKTRITPEKCNSIQTPRPDNSFISKVERYSFCKKETDFVPGPGYYNQKNQWSSRDSNKHKKSSVPDLRVKKGYSCKYPESHIKDNLDSVLLLPDASGLLTFKTNTSTEVLKNDSFDSSYHNLAKSFQNNKKPNFHTSSVAKNLPSLKYTLKGEADALPKKYYPVFENEFIKAKAVRRSLQNLLPIQSPKKKSTLEVIKKDQRVKSLAERKELKDAPGPGHYDIKFDVQVRKAKPEQFQFFGSNSKRFPSIKRNHETSNISPGMYDDEIHEEMYYKLQKDNKIKKKVPFGASENRFFGLKSLSVDYSPGNFTDLTISKKFKTNEGKKNSFGTTQRRFPEKLKCSDIGDNLGPGSYNSKFDSSFR</sequence>
<feature type="region of interest" description="Disordered" evidence="1">
    <location>
        <begin position="16"/>
        <end position="36"/>
    </location>
</feature>
<dbReference type="Pfam" id="PF07004">
    <property type="entry name" value="SHIPPO-rpt"/>
    <property type="match status" value="2"/>
</dbReference>
<organism evidence="2 3">
    <name type="scientific">Euplotes crassus</name>
    <dbReference type="NCBI Taxonomy" id="5936"/>
    <lineage>
        <taxon>Eukaryota</taxon>
        <taxon>Sar</taxon>
        <taxon>Alveolata</taxon>
        <taxon>Ciliophora</taxon>
        <taxon>Intramacronucleata</taxon>
        <taxon>Spirotrichea</taxon>
        <taxon>Hypotrichia</taxon>
        <taxon>Euplotida</taxon>
        <taxon>Euplotidae</taxon>
        <taxon>Moneuplotes</taxon>
    </lineage>
</organism>
<comment type="caution">
    <text evidence="2">The sequence shown here is derived from an EMBL/GenBank/DDBJ whole genome shotgun (WGS) entry which is preliminary data.</text>
</comment>
<name>A0AAD1UHI8_EUPCR</name>
<dbReference type="EMBL" id="CAMPGE010008037">
    <property type="protein sequence ID" value="CAI2366950.1"/>
    <property type="molecule type" value="Genomic_DNA"/>
</dbReference>
<dbReference type="Proteomes" id="UP001295684">
    <property type="component" value="Unassembled WGS sequence"/>
</dbReference>
<protein>
    <submittedName>
        <fullName evidence="2">Uncharacterized protein</fullName>
    </submittedName>
</protein>
<dbReference type="AlphaFoldDB" id="A0AAD1UHI8"/>
<keyword evidence="3" id="KW-1185">Reference proteome</keyword>
<accession>A0AAD1UHI8</accession>
<proteinExistence type="predicted"/>
<evidence type="ECO:0000256" key="1">
    <source>
        <dbReference type="SAM" id="MobiDB-lite"/>
    </source>
</evidence>
<reference evidence="2" key="1">
    <citation type="submission" date="2023-07" db="EMBL/GenBank/DDBJ databases">
        <authorList>
            <consortium name="AG Swart"/>
            <person name="Singh M."/>
            <person name="Singh A."/>
            <person name="Seah K."/>
            <person name="Emmerich C."/>
        </authorList>
    </citation>
    <scope>NUCLEOTIDE SEQUENCE</scope>
    <source>
        <strain evidence="2">DP1</strain>
    </source>
</reference>
<evidence type="ECO:0000313" key="3">
    <source>
        <dbReference type="Proteomes" id="UP001295684"/>
    </source>
</evidence>